<evidence type="ECO:0000256" key="9">
    <source>
        <dbReference type="ARBA" id="ARBA00022777"/>
    </source>
</evidence>
<dbReference type="InterPro" id="IPR000700">
    <property type="entry name" value="PAS-assoc_C"/>
</dbReference>
<dbReference type="SMART" id="SM00387">
    <property type="entry name" value="HATPase_c"/>
    <property type="match status" value="1"/>
</dbReference>
<evidence type="ECO:0000256" key="1">
    <source>
        <dbReference type="ARBA" id="ARBA00000085"/>
    </source>
</evidence>
<dbReference type="PANTHER" id="PTHR45339">
    <property type="entry name" value="HYBRID SIGNAL TRANSDUCTION HISTIDINE KINASE J"/>
    <property type="match status" value="1"/>
</dbReference>
<dbReference type="InterPro" id="IPR029016">
    <property type="entry name" value="GAF-like_dom_sf"/>
</dbReference>
<dbReference type="KEGG" id="dli:dnl_45310"/>
<dbReference type="SMART" id="SM00086">
    <property type="entry name" value="PAC"/>
    <property type="match status" value="1"/>
</dbReference>
<dbReference type="InterPro" id="IPR033479">
    <property type="entry name" value="dCache_1"/>
</dbReference>
<dbReference type="Proteomes" id="UP000663720">
    <property type="component" value="Chromosome"/>
</dbReference>
<keyword evidence="8" id="KW-0547">Nucleotide-binding</keyword>
<evidence type="ECO:0000256" key="19">
    <source>
        <dbReference type="SAM" id="Phobius"/>
    </source>
</evidence>
<feature type="domain" description="Histidine kinase" evidence="20">
    <location>
        <begin position="702"/>
        <end position="923"/>
    </location>
</feature>
<dbReference type="InterPro" id="IPR003661">
    <property type="entry name" value="HisK_dim/P_dom"/>
</dbReference>
<dbReference type="RefSeq" id="WP_207688123.1">
    <property type="nucleotide sequence ID" value="NZ_CP061799.1"/>
</dbReference>
<evidence type="ECO:0000256" key="11">
    <source>
        <dbReference type="ARBA" id="ARBA00022989"/>
    </source>
</evidence>
<dbReference type="CDD" id="cd00082">
    <property type="entry name" value="HisKA"/>
    <property type="match status" value="1"/>
</dbReference>
<dbReference type="PROSITE" id="PS50113">
    <property type="entry name" value="PAC"/>
    <property type="match status" value="1"/>
</dbReference>
<keyword evidence="26" id="KW-1185">Reference proteome</keyword>
<evidence type="ECO:0000259" key="22">
    <source>
        <dbReference type="PROSITE" id="PS50112"/>
    </source>
</evidence>
<keyword evidence="10" id="KW-0067">ATP-binding</keyword>
<dbReference type="EC" id="2.7.13.3" evidence="3"/>
<dbReference type="PRINTS" id="PR00344">
    <property type="entry name" value="BCTRLSENSOR"/>
</dbReference>
<feature type="domain" description="PAS" evidence="22">
    <location>
        <begin position="390"/>
        <end position="435"/>
    </location>
</feature>
<dbReference type="InterPro" id="IPR003018">
    <property type="entry name" value="GAF"/>
</dbReference>
<dbReference type="InterPro" id="IPR000014">
    <property type="entry name" value="PAS"/>
</dbReference>
<dbReference type="InterPro" id="IPR036641">
    <property type="entry name" value="HPT_dom_sf"/>
</dbReference>
<evidence type="ECO:0000256" key="5">
    <source>
        <dbReference type="ARBA" id="ARBA00022553"/>
    </source>
</evidence>
<evidence type="ECO:0000259" key="21">
    <source>
        <dbReference type="PROSITE" id="PS50110"/>
    </source>
</evidence>
<keyword evidence="12" id="KW-0902">Two-component regulatory system</keyword>
<evidence type="ECO:0000313" key="25">
    <source>
        <dbReference type="EMBL" id="QTA82163.1"/>
    </source>
</evidence>
<dbReference type="Pfam" id="PF01627">
    <property type="entry name" value="Hpt"/>
    <property type="match status" value="1"/>
</dbReference>
<feature type="domain" description="PAC" evidence="23">
    <location>
        <begin position="462"/>
        <end position="514"/>
    </location>
</feature>
<feature type="transmembrane region" description="Helical" evidence="19">
    <location>
        <begin position="343"/>
        <end position="363"/>
    </location>
</feature>
<dbReference type="SMART" id="SM00448">
    <property type="entry name" value="REC"/>
    <property type="match status" value="1"/>
</dbReference>
<evidence type="ECO:0000256" key="15">
    <source>
        <dbReference type="ARBA" id="ARBA00068150"/>
    </source>
</evidence>
<evidence type="ECO:0000313" key="26">
    <source>
        <dbReference type="Proteomes" id="UP000663720"/>
    </source>
</evidence>
<proteinExistence type="predicted"/>
<dbReference type="SUPFAM" id="SSF55781">
    <property type="entry name" value="GAF domain-like"/>
    <property type="match status" value="1"/>
</dbReference>
<dbReference type="SMART" id="SM00073">
    <property type="entry name" value="HPT"/>
    <property type="match status" value="1"/>
</dbReference>
<feature type="coiled-coil region" evidence="18">
    <location>
        <begin position="363"/>
        <end position="393"/>
    </location>
</feature>
<dbReference type="Pfam" id="PF00072">
    <property type="entry name" value="Response_reg"/>
    <property type="match status" value="1"/>
</dbReference>
<evidence type="ECO:0000256" key="4">
    <source>
        <dbReference type="ARBA" id="ARBA00022475"/>
    </source>
</evidence>
<dbReference type="FunFam" id="3.30.565.10:FF:000010">
    <property type="entry name" value="Sensor histidine kinase RcsC"/>
    <property type="match status" value="1"/>
</dbReference>
<dbReference type="InterPro" id="IPR008207">
    <property type="entry name" value="Sig_transdc_His_kin_Hpt_dom"/>
</dbReference>
<dbReference type="EMBL" id="CP061799">
    <property type="protein sequence ID" value="QTA82163.1"/>
    <property type="molecule type" value="Genomic_DNA"/>
</dbReference>
<dbReference type="InterPro" id="IPR001610">
    <property type="entry name" value="PAC"/>
</dbReference>
<organism evidence="25 26">
    <name type="scientific">Desulfonema limicola</name>
    <dbReference type="NCBI Taxonomy" id="45656"/>
    <lineage>
        <taxon>Bacteria</taxon>
        <taxon>Pseudomonadati</taxon>
        <taxon>Thermodesulfobacteriota</taxon>
        <taxon>Desulfobacteria</taxon>
        <taxon>Desulfobacterales</taxon>
        <taxon>Desulfococcaceae</taxon>
        <taxon>Desulfonema</taxon>
    </lineage>
</organism>
<evidence type="ECO:0000256" key="7">
    <source>
        <dbReference type="ARBA" id="ARBA00022692"/>
    </source>
</evidence>
<dbReference type="InterPro" id="IPR036890">
    <property type="entry name" value="HATPase_C_sf"/>
</dbReference>
<dbReference type="Gene3D" id="3.40.50.2300">
    <property type="match status" value="1"/>
</dbReference>
<dbReference type="Pfam" id="PF02518">
    <property type="entry name" value="HATPase_c"/>
    <property type="match status" value="1"/>
</dbReference>
<evidence type="ECO:0000256" key="18">
    <source>
        <dbReference type="SAM" id="Coils"/>
    </source>
</evidence>
<evidence type="ECO:0000256" key="10">
    <source>
        <dbReference type="ARBA" id="ARBA00022840"/>
    </source>
</evidence>
<dbReference type="SUPFAM" id="SSF55785">
    <property type="entry name" value="PYP-like sensor domain (PAS domain)"/>
    <property type="match status" value="1"/>
</dbReference>
<dbReference type="SUPFAM" id="SSF47226">
    <property type="entry name" value="Histidine-containing phosphotransfer domain, HPT domain"/>
    <property type="match status" value="1"/>
</dbReference>
<protein>
    <recommendedName>
        <fullName evidence="15">Sensory/regulatory protein RpfC</fullName>
        <ecNumber evidence="3">2.7.13.3</ecNumber>
    </recommendedName>
</protein>
<gene>
    <name evidence="25" type="ORF">dnl_45310</name>
</gene>
<dbReference type="InterPro" id="IPR004358">
    <property type="entry name" value="Sig_transdc_His_kin-like_C"/>
</dbReference>
<dbReference type="NCBIfam" id="TIGR00229">
    <property type="entry name" value="sensory_box"/>
    <property type="match status" value="1"/>
</dbReference>
<comment type="subunit">
    <text evidence="14">At low DSF concentrations, interacts with RpfF.</text>
</comment>
<feature type="domain" description="Response regulatory" evidence="21">
    <location>
        <begin position="958"/>
        <end position="1077"/>
    </location>
</feature>
<dbReference type="SMART" id="SM00091">
    <property type="entry name" value="PAS"/>
    <property type="match status" value="1"/>
</dbReference>
<evidence type="ECO:0000256" key="8">
    <source>
        <dbReference type="ARBA" id="ARBA00022741"/>
    </source>
</evidence>
<dbReference type="SUPFAM" id="SSF52172">
    <property type="entry name" value="CheY-like"/>
    <property type="match status" value="1"/>
</dbReference>
<keyword evidence="4" id="KW-1003">Cell membrane</keyword>
<dbReference type="SMART" id="SM00065">
    <property type="entry name" value="GAF"/>
    <property type="match status" value="1"/>
</dbReference>
<dbReference type="SUPFAM" id="SSF47384">
    <property type="entry name" value="Homodimeric domain of signal transducing histidine kinase"/>
    <property type="match status" value="1"/>
</dbReference>
<evidence type="ECO:0000256" key="16">
    <source>
        <dbReference type="PROSITE-ProRule" id="PRU00110"/>
    </source>
</evidence>
<evidence type="ECO:0000256" key="2">
    <source>
        <dbReference type="ARBA" id="ARBA00004651"/>
    </source>
</evidence>
<keyword evidence="9 25" id="KW-0418">Kinase</keyword>
<dbReference type="Gene3D" id="3.30.450.20">
    <property type="entry name" value="PAS domain"/>
    <property type="match status" value="2"/>
</dbReference>
<dbReference type="InterPro" id="IPR011006">
    <property type="entry name" value="CheY-like_superfamily"/>
</dbReference>
<keyword evidence="7 19" id="KW-0812">Transmembrane</keyword>
<dbReference type="SUPFAM" id="SSF55874">
    <property type="entry name" value="ATPase domain of HSP90 chaperone/DNA topoisomerase II/histidine kinase"/>
    <property type="match status" value="1"/>
</dbReference>
<dbReference type="PANTHER" id="PTHR45339:SF1">
    <property type="entry name" value="HYBRID SIGNAL TRANSDUCTION HISTIDINE KINASE J"/>
    <property type="match status" value="1"/>
</dbReference>
<dbReference type="Gene3D" id="1.20.120.160">
    <property type="entry name" value="HPT domain"/>
    <property type="match status" value="1"/>
</dbReference>
<sequence>MLQAKKPPMLFVLSASFVLLIAVTSGLIGYVSLKNGKHAVEDLAVQLQLQIFAGIREKLGDYLEIPHCLIRLNADIADQNPGISEDLERLRSMYVRQLKAFESVSTVAVGMEKQGNYVGVGRREGGLFASGLMNRNVDDTYRVSLLDSQGRVIRQIAQSPRYDARTRDWYKTAVKAGKAAWSPVYVWAGSTDIGITAVLPVYDNAKSLIAVQQSALTLDFIGKFLKGLFAGKTGQVFLAEQDGMLVASSSPEKAIRENTKNFERFKAVKSKEPFISNASAHLASLFGDMGSVPDNYHSKIRINNDYYFITAAKLKDEHGLKWIVVTGLPESDLMEQININTRYTVMLCIAAVFAAIWLAFIIARRLTAANRRLENEINERTQAEKSLTASEARFRDMFENSFMTYQSLDENGRYIDVNDGLCKLLGYSGEELLGRFFNEFWTEETYDMFPERFCGFKQKGSVQAELQLVRKDKAVITVLLSGRIQTDGNGEFIRTHCILQDITERKRAEEYHKQNEARLESLLKISQYSTDNTKDLLDYALTQAVQLTDSKIGYIYYYNEDKKEFTLNTWSKDVMEECRVADPQTIYQLEKTGAWGEAVRQRRSIIINDFQGPHPLKKGCPEGHAVIYKFLTVPVIIEGQIVGVTGVANKSYDYDDSDSRQLILLMDSVWNIAERKKYEEELKKAKEAAEAASLAKSEFLANMSHEIRTPMNAVINMIRLLLDTSLNPKQREYAETAMTSSEILLFLINDILDFSKIEAGKLELENMDFNLADTICSVVKTMEMKTREKGLKLTCNICPGIHPCLTGDPVRLSQILLNFLNNAVKFTHKGSIDISVSLEKETETHITLKFVVTDTGIGIAKPHMEKLFKSFSQADASTTRRYGGTGLGLAISQQLAELMQGKTGVESLENQGSTFWFTAVFGRAEGESCSHEKKHPASLPDIIPKSYVPDLPGLQTCRILLAEDNIANQMVASAILQKYGFSADIANNGREAVEALKKTPYDLVLMDMQMPETDGVEAASIIRNKESGSLNPDVPIVAMTANATKEARKQCFDAGMNDYISKPVNPDQLLAVIKKFISLPEEPKTGKTLEAPCIAPVSEIFNYQELMNRMGGMNQSVLIYFIKQLPENISREIKKLDSALNEKDAAGIRLCAHSIKGMCANASAHKISKTAYRIEVMGEQGRIDIDDLLKELKEEYETLISFISDMFPDIFAQEDDSGIDEKEEVLTEQAKAELPELISCLENEMVPVCSKIQEIFSINDINSFASELTRIAEKYQIKILTDYSLKFFEAAEYYDFDKMTDLLEGFPGLIDKIKKLSTCK</sequence>
<reference evidence="25" key="1">
    <citation type="journal article" date="2021" name="Microb. Physiol.">
        <title>Proteogenomic Insights into the Physiology of Marine, Sulfate-Reducing, Filamentous Desulfonema limicola and Desulfonema magnum.</title>
        <authorList>
            <person name="Schnaars V."/>
            <person name="Wohlbrand L."/>
            <person name="Scheve S."/>
            <person name="Hinrichs C."/>
            <person name="Reinhardt R."/>
            <person name="Rabus R."/>
        </authorList>
    </citation>
    <scope>NUCLEOTIDE SEQUENCE</scope>
    <source>
        <strain evidence="25">5ac10</strain>
    </source>
</reference>
<dbReference type="Pfam" id="PF00512">
    <property type="entry name" value="HisKA"/>
    <property type="match status" value="1"/>
</dbReference>
<dbReference type="SMART" id="SM00388">
    <property type="entry name" value="HisKA"/>
    <property type="match status" value="1"/>
</dbReference>
<evidence type="ECO:0000259" key="24">
    <source>
        <dbReference type="PROSITE" id="PS50894"/>
    </source>
</evidence>
<dbReference type="PROSITE" id="PS50110">
    <property type="entry name" value="RESPONSE_REGULATORY"/>
    <property type="match status" value="1"/>
</dbReference>
<name>A0A975BB33_9BACT</name>
<dbReference type="GO" id="GO:0005524">
    <property type="term" value="F:ATP binding"/>
    <property type="evidence" value="ECO:0007669"/>
    <property type="project" value="UniProtKB-KW"/>
</dbReference>
<dbReference type="Gene3D" id="1.10.287.130">
    <property type="match status" value="1"/>
</dbReference>
<dbReference type="CDD" id="cd00130">
    <property type="entry name" value="PAS"/>
    <property type="match status" value="1"/>
</dbReference>
<evidence type="ECO:0000256" key="13">
    <source>
        <dbReference type="ARBA" id="ARBA00023136"/>
    </source>
</evidence>
<evidence type="ECO:0000256" key="6">
    <source>
        <dbReference type="ARBA" id="ARBA00022679"/>
    </source>
</evidence>
<accession>A0A975BB33</accession>
<keyword evidence="13 19" id="KW-0472">Membrane</keyword>
<dbReference type="GO" id="GO:0000155">
    <property type="term" value="F:phosphorelay sensor kinase activity"/>
    <property type="evidence" value="ECO:0007669"/>
    <property type="project" value="InterPro"/>
</dbReference>
<keyword evidence="5 17" id="KW-0597">Phosphoprotein</keyword>
<dbReference type="CDD" id="cd17546">
    <property type="entry name" value="REC_hyHK_CKI1_RcsC-like"/>
    <property type="match status" value="1"/>
</dbReference>
<feature type="modified residue" description="4-aspartylphosphate" evidence="17">
    <location>
        <position position="1007"/>
    </location>
</feature>
<dbReference type="CDD" id="cd00088">
    <property type="entry name" value="HPT"/>
    <property type="match status" value="1"/>
</dbReference>
<feature type="modified residue" description="Phosphohistidine" evidence="16">
    <location>
        <position position="1153"/>
    </location>
</feature>
<keyword evidence="11 19" id="KW-1133">Transmembrane helix</keyword>
<dbReference type="InterPro" id="IPR035965">
    <property type="entry name" value="PAS-like_dom_sf"/>
</dbReference>
<keyword evidence="6" id="KW-0808">Transferase</keyword>
<keyword evidence="18" id="KW-0175">Coiled coil</keyword>
<dbReference type="Gene3D" id="3.30.565.10">
    <property type="entry name" value="Histidine kinase-like ATPase, C-terminal domain"/>
    <property type="match status" value="1"/>
</dbReference>
<evidence type="ECO:0000256" key="14">
    <source>
        <dbReference type="ARBA" id="ARBA00064003"/>
    </source>
</evidence>
<comment type="subcellular location">
    <subcellularLocation>
        <location evidence="2">Cell membrane</location>
        <topology evidence="2">Multi-pass membrane protein</topology>
    </subcellularLocation>
</comment>
<dbReference type="PROSITE" id="PS50109">
    <property type="entry name" value="HIS_KIN"/>
    <property type="match status" value="1"/>
</dbReference>
<dbReference type="InterPro" id="IPR036097">
    <property type="entry name" value="HisK_dim/P_sf"/>
</dbReference>
<dbReference type="CDD" id="cd12913">
    <property type="entry name" value="PDC1_MCP_like"/>
    <property type="match status" value="1"/>
</dbReference>
<evidence type="ECO:0000256" key="12">
    <source>
        <dbReference type="ARBA" id="ARBA00023012"/>
    </source>
</evidence>
<evidence type="ECO:0000259" key="20">
    <source>
        <dbReference type="PROSITE" id="PS50109"/>
    </source>
</evidence>
<dbReference type="InterPro" id="IPR003594">
    <property type="entry name" value="HATPase_dom"/>
</dbReference>
<dbReference type="Pfam" id="PF13185">
    <property type="entry name" value="GAF_2"/>
    <property type="match status" value="1"/>
</dbReference>
<dbReference type="GO" id="GO:0005886">
    <property type="term" value="C:plasma membrane"/>
    <property type="evidence" value="ECO:0007669"/>
    <property type="project" value="UniProtKB-SubCell"/>
</dbReference>
<dbReference type="InterPro" id="IPR001789">
    <property type="entry name" value="Sig_transdc_resp-reg_receiver"/>
</dbReference>
<dbReference type="InterPro" id="IPR005467">
    <property type="entry name" value="His_kinase_dom"/>
</dbReference>
<dbReference type="Pfam" id="PF02743">
    <property type="entry name" value="dCache_1"/>
    <property type="match status" value="1"/>
</dbReference>
<dbReference type="CDD" id="cd16922">
    <property type="entry name" value="HATPase_EvgS-ArcB-TorS-like"/>
    <property type="match status" value="1"/>
</dbReference>
<feature type="domain" description="HPt" evidence="24">
    <location>
        <begin position="1114"/>
        <end position="1206"/>
    </location>
</feature>
<evidence type="ECO:0000259" key="23">
    <source>
        <dbReference type="PROSITE" id="PS50113"/>
    </source>
</evidence>
<dbReference type="PROSITE" id="PS50894">
    <property type="entry name" value="HPT"/>
    <property type="match status" value="1"/>
</dbReference>
<evidence type="ECO:0000256" key="17">
    <source>
        <dbReference type="PROSITE-ProRule" id="PRU00169"/>
    </source>
</evidence>
<dbReference type="Gene3D" id="3.30.450.40">
    <property type="match status" value="1"/>
</dbReference>
<dbReference type="Pfam" id="PF13426">
    <property type="entry name" value="PAS_9"/>
    <property type="match status" value="1"/>
</dbReference>
<comment type="catalytic activity">
    <reaction evidence="1">
        <text>ATP + protein L-histidine = ADP + protein N-phospho-L-histidine.</text>
        <dbReference type="EC" id="2.7.13.3"/>
    </reaction>
</comment>
<evidence type="ECO:0000256" key="3">
    <source>
        <dbReference type="ARBA" id="ARBA00012438"/>
    </source>
</evidence>
<dbReference type="PROSITE" id="PS50112">
    <property type="entry name" value="PAS"/>
    <property type="match status" value="1"/>
</dbReference>
<dbReference type="FunFam" id="1.10.287.130:FF:000002">
    <property type="entry name" value="Two-component osmosensing histidine kinase"/>
    <property type="match status" value="1"/>
</dbReference>